<evidence type="ECO:0000313" key="2">
    <source>
        <dbReference type="EMBL" id="PSL14542.1"/>
    </source>
</evidence>
<dbReference type="Proteomes" id="UP000240418">
    <property type="component" value="Unassembled WGS sequence"/>
</dbReference>
<evidence type="ECO:0000256" key="1">
    <source>
        <dbReference type="SAM" id="SignalP"/>
    </source>
</evidence>
<comment type="caution">
    <text evidence="2">The sequence shown here is derived from an EMBL/GenBank/DDBJ whole genome shotgun (WGS) entry which is preliminary data.</text>
</comment>
<evidence type="ECO:0000313" key="3">
    <source>
        <dbReference type="Proteomes" id="UP000240418"/>
    </source>
</evidence>
<keyword evidence="1" id="KW-0732">Signal</keyword>
<name>A0A2P8EYK2_9RHOB</name>
<gene>
    <name evidence="2" type="ORF">CLV88_12819</name>
</gene>
<organism evidence="2 3">
    <name type="scientific">Shimia abyssi</name>
    <dbReference type="NCBI Taxonomy" id="1662395"/>
    <lineage>
        <taxon>Bacteria</taxon>
        <taxon>Pseudomonadati</taxon>
        <taxon>Pseudomonadota</taxon>
        <taxon>Alphaproteobacteria</taxon>
        <taxon>Rhodobacterales</taxon>
        <taxon>Roseobacteraceae</taxon>
    </lineage>
</organism>
<sequence length="175" mass="18617">MIRSTLCAMIVLSALPAAAQHAHHGSGGPKETGQSAFAAITEIVQILSSDPDTDWAKVNIQALRDHLVDMELVTTEANVRTQSEGRTVEFNVTGAGDVADVIKRMVLAHLPMLEMATGWAVTAEPSANGAIMVIEADTDQELARVLGLGFFGIMTIGAHHQAHHLQMATGIDPHH</sequence>
<dbReference type="OrthoDB" id="1524152at2"/>
<accession>A0A2P8EYK2</accession>
<feature type="chain" id="PRO_5015112180" evidence="1">
    <location>
        <begin position="20"/>
        <end position="175"/>
    </location>
</feature>
<proteinExistence type="predicted"/>
<dbReference type="AlphaFoldDB" id="A0A2P8EYK2"/>
<protein>
    <submittedName>
        <fullName evidence="2">Uncharacterized protein</fullName>
    </submittedName>
</protein>
<dbReference type="RefSeq" id="WP_106610585.1">
    <property type="nucleotide sequence ID" value="NZ_PYGJ01000028.1"/>
</dbReference>
<keyword evidence="3" id="KW-1185">Reference proteome</keyword>
<reference evidence="2 3" key="1">
    <citation type="submission" date="2018-03" db="EMBL/GenBank/DDBJ databases">
        <title>Genomic Encyclopedia of Archaeal and Bacterial Type Strains, Phase II (KMG-II): from individual species to whole genera.</title>
        <authorList>
            <person name="Goeker M."/>
        </authorList>
    </citation>
    <scope>NUCLEOTIDE SEQUENCE [LARGE SCALE GENOMIC DNA]</scope>
    <source>
        <strain evidence="2 3">DSM 100673</strain>
    </source>
</reference>
<dbReference type="EMBL" id="PYGJ01000028">
    <property type="protein sequence ID" value="PSL14542.1"/>
    <property type="molecule type" value="Genomic_DNA"/>
</dbReference>
<feature type="signal peptide" evidence="1">
    <location>
        <begin position="1"/>
        <end position="19"/>
    </location>
</feature>